<organism evidence="1">
    <name type="scientific">Podoviridae sp. ct8Lf7</name>
    <dbReference type="NCBI Taxonomy" id="2827723"/>
    <lineage>
        <taxon>Viruses</taxon>
        <taxon>Duplodnaviria</taxon>
        <taxon>Heunggongvirae</taxon>
        <taxon>Uroviricota</taxon>
        <taxon>Caudoviricetes</taxon>
    </lineage>
</organism>
<evidence type="ECO:0000313" key="1">
    <source>
        <dbReference type="EMBL" id="DAF44821.1"/>
    </source>
</evidence>
<reference evidence="1" key="1">
    <citation type="journal article" date="2021" name="Proc. Natl. Acad. Sci. U.S.A.">
        <title>A Catalog of Tens of Thousands of Viruses from Human Metagenomes Reveals Hidden Associations with Chronic Diseases.</title>
        <authorList>
            <person name="Tisza M.J."/>
            <person name="Buck C.B."/>
        </authorList>
    </citation>
    <scope>NUCLEOTIDE SEQUENCE</scope>
    <source>
        <strain evidence="1">Ct8Lf7</strain>
    </source>
</reference>
<name>A0A8S5S1C7_9CAUD</name>
<dbReference type="Gene3D" id="3.30.40.220">
    <property type="match status" value="1"/>
</dbReference>
<keyword evidence="1" id="KW-0378">Hydrolase</keyword>
<keyword evidence="1" id="KW-0540">Nuclease</keyword>
<protein>
    <submittedName>
        <fullName evidence="1">Restriction endonuclease</fullName>
    </submittedName>
</protein>
<sequence length="285" mass="33176">MDMKKNLNVLLAIINAYEESDGFSNFSGTELNRTFGYATDTLAESLRNLVELKKIENYTKNGFYHRYKILDHVGCPRFILNKELNNFQKSFLLRCLEQNITEDLSKKEIARRVNRNENITNLNKMISNIESIVGDNYLQYLKNNSKLVSGLLPSNAIKTEHGYKTDSPKKPIVITENTSQEELIASFLYQKSKQGWRLRSKIMEYTISEDYIRGLLLKQEFKDYYTGLIPENYKDYSIDRIDSNLGYIEGNIVITTNRVNTAKNDMTTEEFKKLILDLYNNISNF</sequence>
<dbReference type="GO" id="GO:0004519">
    <property type="term" value="F:endonuclease activity"/>
    <property type="evidence" value="ECO:0007669"/>
    <property type="project" value="UniProtKB-KW"/>
</dbReference>
<accession>A0A8S5S1C7</accession>
<proteinExistence type="predicted"/>
<keyword evidence="1" id="KW-0255">Endonuclease</keyword>
<dbReference type="EMBL" id="BK032511">
    <property type="protein sequence ID" value="DAF44821.1"/>
    <property type="molecule type" value="Genomic_DNA"/>
</dbReference>